<sequence length="187" mass="21798">MKLLKLLTFFILIISSLVSCGKLPTPSQAVPLYKDQLHLMNGYYEINPYESAYSFEGIPLDEVFEMEIPQQVNFIQLEFIDKKTLQISYEHAGKTYIKQIKGKHKQGGFYLHKTWGALGVPPLVWLQWNNGKRIFMGNDDNLIFDISKNESALIFGFNNQRIEREIIFYDRLYEKFYTGKPKATVID</sequence>
<dbReference type="EMBL" id="BMGM01000011">
    <property type="protein sequence ID" value="GGE42842.1"/>
    <property type="molecule type" value="Genomic_DNA"/>
</dbReference>
<dbReference type="RefSeq" id="WP_188459333.1">
    <property type="nucleotide sequence ID" value="NZ_BMGM01000011.1"/>
</dbReference>
<keyword evidence="2" id="KW-1185">Reference proteome</keyword>
<evidence type="ECO:0000313" key="1">
    <source>
        <dbReference type="EMBL" id="GGE42842.1"/>
    </source>
</evidence>
<dbReference type="Proteomes" id="UP000599179">
    <property type="component" value="Unassembled WGS sequence"/>
</dbReference>
<reference evidence="2" key="1">
    <citation type="journal article" date="2019" name="Int. J. Syst. Evol. Microbiol.">
        <title>The Global Catalogue of Microorganisms (GCM) 10K type strain sequencing project: providing services to taxonomists for standard genome sequencing and annotation.</title>
        <authorList>
            <consortium name="The Broad Institute Genomics Platform"/>
            <consortium name="The Broad Institute Genome Sequencing Center for Infectious Disease"/>
            <person name="Wu L."/>
            <person name="Ma J."/>
        </authorList>
    </citation>
    <scope>NUCLEOTIDE SEQUENCE [LARGE SCALE GENOMIC DNA]</scope>
    <source>
        <strain evidence="2">CGMCC 1.12931</strain>
    </source>
</reference>
<accession>A0ABQ1SLN7</accession>
<comment type="caution">
    <text evidence="1">The sequence shown here is derived from an EMBL/GenBank/DDBJ whole genome shotgun (WGS) entry which is preliminary data.</text>
</comment>
<proteinExistence type="predicted"/>
<evidence type="ECO:0000313" key="2">
    <source>
        <dbReference type="Proteomes" id="UP000599179"/>
    </source>
</evidence>
<organism evidence="1 2">
    <name type="scientific">Psychroflexus planctonicus</name>
    <dbReference type="NCBI Taxonomy" id="1526575"/>
    <lineage>
        <taxon>Bacteria</taxon>
        <taxon>Pseudomonadati</taxon>
        <taxon>Bacteroidota</taxon>
        <taxon>Flavobacteriia</taxon>
        <taxon>Flavobacteriales</taxon>
        <taxon>Flavobacteriaceae</taxon>
        <taxon>Psychroflexus</taxon>
    </lineage>
</organism>
<dbReference type="PROSITE" id="PS51257">
    <property type="entry name" value="PROKAR_LIPOPROTEIN"/>
    <property type="match status" value="1"/>
</dbReference>
<name>A0ABQ1SLN7_9FLAO</name>
<evidence type="ECO:0008006" key="3">
    <source>
        <dbReference type="Google" id="ProtNLM"/>
    </source>
</evidence>
<protein>
    <recommendedName>
        <fullName evidence="3">Lipoprotein</fullName>
    </recommendedName>
</protein>
<gene>
    <name evidence="1" type="ORF">GCM10010832_23470</name>
</gene>